<reference evidence="2" key="1">
    <citation type="submission" date="2015-01" db="EMBL/GenBank/DDBJ databases">
        <authorList>
            <person name="Paterson Steve"/>
        </authorList>
    </citation>
    <scope>NUCLEOTIDE SEQUENCE [LARGE SCALE GENOMIC DNA]</scope>
    <source>
        <strain evidence="2">OBR1</strain>
    </source>
</reference>
<accession>A0A0G4JYL1</accession>
<evidence type="ECO:0000313" key="1">
    <source>
        <dbReference type="EMBL" id="CPR18924.1"/>
    </source>
</evidence>
<proteinExistence type="predicted"/>
<name>A0A0G4JYL1_9GAMM</name>
<dbReference type="AlphaFoldDB" id="A0A0G4JYL1"/>
<evidence type="ECO:0000313" key="2">
    <source>
        <dbReference type="Proteomes" id="UP000044377"/>
    </source>
</evidence>
<gene>
    <name evidence="1" type="ORF">BN1221_03481</name>
</gene>
<dbReference type="EMBL" id="CGIG01000001">
    <property type="protein sequence ID" value="CPR18924.1"/>
    <property type="molecule type" value="Genomic_DNA"/>
</dbReference>
<organism evidence="1 2">
    <name type="scientific">Brenneria goodwinii</name>
    <dbReference type="NCBI Taxonomy" id="1109412"/>
    <lineage>
        <taxon>Bacteria</taxon>
        <taxon>Pseudomonadati</taxon>
        <taxon>Pseudomonadota</taxon>
        <taxon>Gammaproteobacteria</taxon>
        <taxon>Enterobacterales</taxon>
        <taxon>Pectobacteriaceae</taxon>
        <taxon>Brenneria</taxon>
    </lineage>
</organism>
<dbReference type="Proteomes" id="UP000044377">
    <property type="component" value="Unassembled WGS sequence"/>
</dbReference>
<sequence>MTPYLICNFEKQTLTNLVKESFKTEFPDIYHKQQIDYIYRYLKDAGCESVILEYDYMDKDYLEDYARYYVKGFNNSGYKSARLHFFALSFDHSDIDKYLYQGVDAHAKEELQSTYLGFMIIKPLPKTFIGRTCLKIYDNISSSLNKKCLSREYLVDLFGIDLTVNSIAFQEQDKVISACATTSIWSALHAIHWKNIKDIPSRGVITTNAINHINDSSNSFPNKELSNKQILRAIDHEKLKHQTEFLKDTSHDIFLNKIMIHINSGLPLILGGEIFSYEESGELKRKAGHAVTILGYKNSGKKALYVHDDRLGPFARATFEDVSSIDIEDYSLAKWGLILQEKDDQGRWQNPHEILIPNTLITVHYPKVRLPYNYANNTCQLIKLIYSSFVNLVSRKNKNEQKQDQEQGNEVVIQYNIELREISQIRKDFLRYNFEFQSETNVTSSEEFLKSSRVDFLSRSYARFQWVASFKINNKDGFKILFDATDIPQGNAVSAILYENKDYCDAVFQTLKSIVKMQPYSDIISQFKSDEQFFNSFLKKINESENDYSSFLDINYGKLRAPKSLKAGEFFGGVVKENTTTRRFYGKSDTTIASICEGLENNNKTSFLIWAVGDDGALLIGKEIGDVGHPSLTGFKPARIAGEIRLVNGVISINSKSGRYSRDYSNKDFLLNNALAKFKSIFQENDFEMKILPFSVD</sequence>
<protein>
    <submittedName>
        <fullName evidence="1">Uncharacterized protein</fullName>
    </submittedName>
</protein>
<dbReference type="RefSeq" id="WP_048638336.1">
    <property type="nucleotide sequence ID" value="NZ_CGIG01000001.1"/>
</dbReference>
<keyword evidence="2" id="KW-1185">Reference proteome</keyword>
<dbReference type="OrthoDB" id="6782387at2"/>